<dbReference type="CDD" id="cd06257">
    <property type="entry name" value="DnaJ"/>
    <property type="match status" value="1"/>
</dbReference>
<organism evidence="3 4">
    <name type="scientific">Xylaria bambusicola</name>
    <dbReference type="NCBI Taxonomy" id="326684"/>
    <lineage>
        <taxon>Eukaryota</taxon>
        <taxon>Fungi</taxon>
        <taxon>Dikarya</taxon>
        <taxon>Ascomycota</taxon>
        <taxon>Pezizomycotina</taxon>
        <taxon>Sordariomycetes</taxon>
        <taxon>Xylariomycetidae</taxon>
        <taxon>Xylariales</taxon>
        <taxon>Xylariaceae</taxon>
        <taxon>Xylaria</taxon>
    </lineage>
</organism>
<dbReference type="Gene3D" id="1.10.287.110">
    <property type="entry name" value="DnaJ domain"/>
    <property type="match status" value="1"/>
</dbReference>
<keyword evidence="1" id="KW-1133">Transmembrane helix</keyword>
<dbReference type="Proteomes" id="UP001305414">
    <property type="component" value="Unassembled WGS sequence"/>
</dbReference>
<dbReference type="Pfam" id="PF00226">
    <property type="entry name" value="DnaJ"/>
    <property type="match status" value="1"/>
</dbReference>
<evidence type="ECO:0000256" key="1">
    <source>
        <dbReference type="SAM" id="Phobius"/>
    </source>
</evidence>
<protein>
    <recommendedName>
        <fullName evidence="2">J domain-containing protein</fullName>
    </recommendedName>
</protein>
<dbReference type="EMBL" id="JAWHQM010000009">
    <property type="protein sequence ID" value="KAK5628797.1"/>
    <property type="molecule type" value="Genomic_DNA"/>
</dbReference>
<dbReference type="PROSITE" id="PS50076">
    <property type="entry name" value="DNAJ_2"/>
    <property type="match status" value="1"/>
</dbReference>
<name>A0AAN7UHV9_9PEZI</name>
<dbReference type="AlphaFoldDB" id="A0AAN7UHV9"/>
<accession>A0AAN7UHV9</accession>
<dbReference type="SMART" id="SM00271">
    <property type="entry name" value="DnaJ"/>
    <property type="match status" value="1"/>
</dbReference>
<evidence type="ECO:0000313" key="3">
    <source>
        <dbReference type="EMBL" id="KAK5628797.1"/>
    </source>
</evidence>
<dbReference type="InterPro" id="IPR036869">
    <property type="entry name" value="J_dom_sf"/>
</dbReference>
<reference evidence="3 4" key="1">
    <citation type="submission" date="2023-10" db="EMBL/GenBank/DDBJ databases">
        <title>Draft genome sequence of Xylaria bambusicola isolate GMP-LS, the root and basal stem rot pathogen of sugarcane in Indonesia.</title>
        <authorList>
            <person name="Selvaraj P."/>
            <person name="Muralishankar V."/>
            <person name="Muruganantham S."/>
            <person name="Sp S."/>
            <person name="Haryani S."/>
            <person name="Lau K.J.X."/>
            <person name="Naqvi N.I."/>
        </authorList>
    </citation>
    <scope>NUCLEOTIDE SEQUENCE [LARGE SCALE GENOMIC DNA]</scope>
    <source>
        <strain evidence="3">GMP-LS</strain>
    </source>
</reference>
<comment type="caution">
    <text evidence="3">The sequence shown here is derived from an EMBL/GenBank/DDBJ whole genome shotgun (WGS) entry which is preliminary data.</text>
</comment>
<gene>
    <name evidence="3" type="ORF">RRF57_004512</name>
</gene>
<evidence type="ECO:0000259" key="2">
    <source>
        <dbReference type="PROSITE" id="PS50076"/>
    </source>
</evidence>
<dbReference type="InterPro" id="IPR001623">
    <property type="entry name" value="DnaJ_domain"/>
</dbReference>
<dbReference type="InterPro" id="IPR050817">
    <property type="entry name" value="DjlA_DnaK_co-chaperone"/>
</dbReference>
<feature type="transmembrane region" description="Helical" evidence="1">
    <location>
        <begin position="51"/>
        <end position="69"/>
    </location>
</feature>
<evidence type="ECO:0000313" key="4">
    <source>
        <dbReference type="Proteomes" id="UP001305414"/>
    </source>
</evidence>
<keyword evidence="1" id="KW-0812">Transmembrane</keyword>
<feature type="transmembrane region" description="Helical" evidence="1">
    <location>
        <begin position="177"/>
        <end position="196"/>
    </location>
</feature>
<feature type="domain" description="J" evidence="2">
    <location>
        <begin position="76"/>
        <end position="152"/>
    </location>
</feature>
<dbReference type="SUPFAM" id="SSF46565">
    <property type="entry name" value="Chaperone J-domain"/>
    <property type="match status" value="1"/>
</dbReference>
<feature type="transmembrane region" description="Helical" evidence="1">
    <location>
        <begin position="201"/>
        <end position="219"/>
    </location>
</feature>
<sequence>MCSSQQKLTRTSLIQMVTSWVQGGFYRLTIRAGNPHPPENSHRWQLHRRRIHALVIILYLLYIIYEAHWELQRAGNFYATLNVPHDASDRVIKSRFRRLAAQHHPDKVAHSSSSSSSSSIGAQNAGDFYIHLKTASDVLTNNAQRFAYERFGPDILTWRGCSTIKDYVWHGLQFQVFLHYGFAAAGLWGLGFLGYFEVGRYWRWLTLVSLCVFEIHVVMRPKFPYFLEALMNPFLSRFTPHDPYLPFQVIALARRVAIAIYIAIGQLGPILRAGRDQEAVAEEKALLRNLERLEQTTKILDTDTARLMELEMAPFVGNPVAIRDIRGKLKEWLVQNTIRADPMVRDASK</sequence>
<keyword evidence="1" id="KW-0472">Membrane</keyword>
<dbReference type="PANTHER" id="PTHR24074">
    <property type="entry name" value="CO-CHAPERONE PROTEIN DJLA"/>
    <property type="match status" value="1"/>
</dbReference>
<keyword evidence="4" id="KW-1185">Reference proteome</keyword>
<proteinExistence type="predicted"/>